<accession>A0A498SK73</accession>
<keyword evidence="1" id="KW-0732">Signal</keyword>
<proteinExistence type="predicted"/>
<evidence type="ECO:0000313" key="2">
    <source>
        <dbReference type="EMBL" id="VBB32180.1"/>
    </source>
</evidence>
<name>A0A498SK73_ACAVI</name>
<sequence>MNESFALLIFAALSACFVCSSKMNNKLAFVKLFGNKQFFFISLSHCQLLTEEVSPLNTCPYRSIIRMSSLSDQFNCSHLTLHLISRDNEVPKILILGAKRIFGNLIAQQLRIPLPKQKHTFTYTHVNLESSYYYIGNNLLQKQVFYYVKKRFDNKIVIYSIPCEDIMQTLLDGKPGIAVQMLGDVHLHHLSVSRGIAVIHALDDGNTKHLIT</sequence>
<dbReference type="EMBL" id="UPTC01001581">
    <property type="protein sequence ID" value="VBB32180.1"/>
    <property type="molecule type" value="Genomic_DNA"/>
</dbReference>
<dbReference type="Proteomes" id="UP000276991">
    <property type="component" value="Unassembled WGS sequence"/>
</dbReference>
<evidence type="ECO:0000313" key="3">
    <source>
        <dbReference type="Proteomes" id="UP000276991"/>
    </source>
</evidence>
<feature type="chain" id="PRO_5019711040" evidence="1">
    <location>
        <begin position="22"/>
        <end position="212"/>
    </location>
</feature>
<organism evidence="2 3">
    <name type="scientific">Acanthocheilonema viteae</name>
    <name type="common">Filarial nematode worm</name>
    <name type="synonym">Dipetalonema viteae</name>
    <dbReference type="NCBI Taxonomy" id="6277"/>
    <lineage>
        <taxon>Eukaryota</taxon>
        <taxon>Metazoa</taxon>
        <taxon>Ecdysozoa</taxon>
        <taxon>Nematoda</taxon>
        <taxon>Chromadorea</taxon>
        <taxon>Rhabditida</taxon>
        <taxon>Spirurina</taxon>
        <taxon>Spiruromorpha</taxon>
        <taxon>Filarioidea</taxon>
        <taxon>Onchocercidae</taxon>
        <taxon>Acanthocheilonema</taxon>
    </lineage>
</organism>
<dbReference type="AlphaFoldDB" id="A0A498SK73"/>
<gene>
    <name evidence="2" type="ORF">NAV_LOCUS6971</name>
</gene>
<keyword evidence="3" id="KW-1185">Reference proteome</keyword>
<dbReference type="OrthoDB" id="5861001at2759"/>
<protein>
    <submittedName>
        <fullName evidence="2">Uncharacterized protein</fullName>
    </submittedName>
</protein>
<evidence type="ECO:0000256" key="1">
    <source>
        <dbReference type="SAM" id="SignalP"/>
    </source>
</evidence>
<feature type="signal peptide" evidence="1">
    <location>
        <begin position="1"/>
        <end position="21"/>
    </location>
</feature>
<reference evidence="2 3" key="1">
    <citation type="submission" date="2018-08" db="EMBL/GenBank/DDBJ databases">
        <authorList>
            <person name="Laetsch R D."/>
            <person name="Stevens L."/>
            <person name="Kumar S."/>
            <person name="Blaxter L. M."/>
        </authorList>
    </citation>
    <scope>NUCLEOTIDE SEQUENCE [LARGE SCALE GENOMIC DNA]</scope>
</reference>